<dbReference type="PROSITE" id="PS00108">
    <property type="entry name" value="PROTEIN_KINASE_ST"/>
    <property type="match status" value="1"/>
</dbReference>
<dbReference type="InterPro" id="IPR000719">
    <property type="entry name" value="Prot_kinase_dom"/>
</dbReference>
<name>A0A496PKC3_9MICC</name>
<dbReference type="GO" id="GO:0005524">
    <property type="term" value="F:ATP binding"/>
    <property type="evidence" value="ECO:0007669"/>
    <property type="project" value="UniProtKB-UniRule"/>
</dbReference>
<keyword evidence="7" id="KW-0812">Transmembrane</keyword>
<feature type="compositionally biased region" description="Low complexity" evidence="6">
    <location>
        <begin position="350"/>
        <end position="361"/>
    </location>
</feature>
<evidence type="ECO:0000256" key="7">
    <source>
        <dbReference type="SAM" id="Phobius"/>
    </source>
</evidence>
<proteinExistence type="predicted"/>
<feature type="transmembrane region" description="Helical" evidence="7">
    <location>
        <begin position="408"/>
        <end position="429"/>
    </location>
</feature>
<keyword evidence="7" id="KW-0472">Membrane</keyword>
<dbReference type="PROSITE" id="PS50011">
    <property type="entry name" value="PROTEIN_KINASE_DOM"/>
    <property type="match status" value="1"/>
</dbReference>
<evidence type="ECO:0000256" key="6">
    <source>
        <dbReference type="SAM" id="MobiDB-lite"/>
    </source>
</evidence>
<feature type="domain" description="Protein kinase" evidence="8">
    <location>
        <begin position="53"/>
        <end position="314"/>
    </location>
</feature>
<dbReference type="PROSITE" id="PS00107">
    <property type="entry name" value="PROTEIN_KINASE_ATP"/>
    <property type="match status" value="1"/>
</dbReference>
<feature type="compositionally biased region" description="Polar residues" evidence="6">
    <location>
        <begin position="339"/>
        <end position="349"/>
    </location>
</feature>
<feature type="region of interest" description="Disordered" evidence="6">
    <location>
        <begin position="337"/>
        <end position="393"/>
    </location>
</feature>
<dbReference type="InterPro" id="IPR011009">
    <property type="entry name" value="Kinase-like_dom_sf"/>
</dbReference>
<keyword evidence="3 9" id="KW-0418">Kinase</keyword>
<keyword evidence="2 5" id="KW-0547">Nucleotide-binding</keyword>
<dbReference type="Proteomes" id="UP000273119">
    <property type="component" value="Unassembled WGS sequence"/>
</dbReference>
<evidence type="ECO:0000256" key="4">
    <source>
        <dbReference type="ARBA" id="ARBA00022840"/>
    </source>
</evidence>
<sequence>MASRRSGFATEKRSRSRRARSLNWATACAWRSPPGVGSLARRLPGTPPVLPGYTHVRALGTGGFADVFLYEQALPRRTIAVKVLLTDAIPGDLRTAFLQETNTLAHLATHPHVLTMYEAGIAADGRPYLVTEFCPTGYGDRFRNERIPVDEVIATGIGIGAALETAHAAGVLHRDIKPANILMTSFGRPVLADFGIAATLSRIHQEDQDSVGLSVPWAAPEMLEGSSPGSVESEVWSFGATLFALLAGRSPFEKPGGPNDRRALARRIMGHSGPAPLDRPDAPRELLRLISDCLNKNPKKRPASILEVLQRLQLAESEMGLRPSRLELAPSLQAPFASDGTSAASQGIAGTSSGRLGGLSSAHGVDETTGRPRRRRTAASTSQFDDATQVRAGGFSQAQRAPGLGKRWQWITAAGVAVLVAALAVAAWINPWGAPGAQIAAVDASSSDGAVVFNWAPPEGGADAYEVRVEGRPAVQQEGLSYTVETTKPGQRVCVTVAVVKSGKTAEASAPRCARSKEGQ</sequence>
<keyword evidence="4 5" id="KW-0067">ATP-binding</keyword>
<evidence type="ECO:0000256" key="3">
    <source>
        <dbReference type="ARBA" id="ARBA00022777"/>
    </source>
</evidence>
<evidence type="ECO:0000313" key="9">
    <source>
        <dbReference type="EMBL" id="RKW70973.1"/>
    </source>
</evidence>
<dbReference type="PANTHER" id="PTHR43289">
    <property type="entry name" value="MITOGEN-ACTIVATED PROTEIN KINASE KINASE KINASE 20-RELATED"/>
    <property type="match status" value="1"/>
</dbReference>
<dbReference type="Gene3D" id="3.30.200.20">
    <property type="entry name" value="Phosphorylase Kinase, domain 1"/>
    <property type="match status" value="1"/>
</dbReference>
<evidence type="ECO:0000259" key="8">
    <source>
        <dbReference type="PROSITE" id="PS50011"/>
    </source>
</evidence>
<dbReference type="CDD" id="cd14014">
    <property type="entry name" value="STKc_PknB_like"/>
    <property type="match status" value="1"/>
</dbReference>
<comment type="caution">
    <text evidence="9">The sequence shown here is derived from an EMBL/GenBank/DDBJ whole genome shotgun (WGS) entry which is preliminary data.</text>
</comment>
<evidence type="ECO:0000256" key="2">
    <source>
        <dbReference type="ARBA" id="ARBA00022741"/>
    </source>
</evidence>
<gene>
    <name evidence="9" type="ORF">DWQ67_03975</name>
</gene>
<evidence type="ECO:0000256" key="5">
    <source>
        <dbReference type="PROSITE-ProRule" id="PRU10141"/>
    </source>
</evidence>
<dbReference type="PANTHER" id="PTHR43289:SF33">
    <property type="entry name" value="SERINE_THREONINE KINASE 31"/>
    <property type="match status" value="1"/>
</dbReference>
<dbReference type="EMBL" id="QQXL01000002">
    <property type="protein sequence ID" value="RKW70973.1"/>
    <property type="molecule type" value="Genomic_DNA"/>
</dbReference>
<dbReference type="AlphaFoldDB" id="A0A496PKC3"/>
<accession>A0A496PKC3</accession>
<protein>
    <submittedName>
        <fullName evidence="9">Serine/threonine protein kinase</fullName>
    </submittedName>
</protein>
<dbReference type="InterPro" id="IPR008271">
    <property type="entry name" value="Ser/Thr_kinase_AS"/>
</dbReference>
<dbReference type="Gene3D" id="1.10.510.10">
    <property type="entry name" value="Transferase(Phosphotransferase) domain 1"/>
    <property type="match status" value="1"/>
</dbReference>
<keyword evidence="7" id="KW-1133">Transmembrane helix</keyword>
<dbReference type="SMART" id="SM00220">
    <property type="entry name" value="S_TKc"/>
    <property type="match status" value="1"/>
</dbReference>
<dbReference type="Pfam" id="PF00069">
    <property type="entry name" value="Pkinase"/>
    <property type="match status" value="1"/>
</dbReference>
<dbReference type="InterPro" id="IPR017441">
    <property type="entry name" value="Protein_kinase_ATP_BS"/>
</dbReference>
<reference evidence="9 10" key="1">
    <citation type="submission" date="2018-07" db="EMBL/GenBank/DDBJ databases">
        <title>Arthrobacter sp. nov., isolated from raw cow's milk with high bacterial count.</title>
        <authorList>
            <person name="Hahne J."/>
            <person name="Isele D."/>
            <person name="Lipski A."/>
        </authorList>
    </citation>
    <scope>NUCLEOTIDE SEQUENCE [LARGE SCALE GENOMIC DNA]</scope>
    <source>
        <strain evidence="9 10">JZ R-183</strain>
    </source>
</reference>
<dbReference type="GO" id="GO:0004674">
    <property type="term" value="F:protein serine/threonine kinase activity"/>
    <property type="evidence" value="ECO:0007669"/>
    <property type="project" value="UniProtKB-KW"/>
</dbReference>
<evidence type="ECO:0000256" key="1">
    <source>
        <dbReference type="ARBA" id="ARBA00022679"/>
    </source>
</evidence>
<evidence type="ECO:0000313" key="10">
    <source>
        <dbReference type="Proteomes" id="UP000273119"/>
    </source>
</evidence>
<organism evidence="9 10">
    <name type="scientific">Galactobacter caseinivorans</name>
    <dbReference type="NCBI Taxonomy" id="2676123"/>
    <lineage>
        <taxon>Bacteria</taxon>
        <taxon>Bacillati</taxon>
        <taxon>Actinomycetota</taxon>
        <taxon>Actinomycetes</taxon>
        <taxon>Micrococcales</taxon>
        <taxon>Micrococcaceae</taxon>
        <taxon>Galactobacter</taxon>
    </lineage>
</organism>
<dbReference type="SUPFAM" id="SSF56112">
    <property type="entry name" value="Protein kinase-like (PK-like)"/>
    <property type="match status" value="1"/>
</dbReference>
<feature type="binding site" evidence="5">
    <location>
        <position position="82"/>
    </location>
    <ligand>
        <name>ATP</name>
        <dbReference type="ChEBI" id="CHEBI:30616"/>
    </ligand>
</feature>
<keyword evidence="10" id="KW-1185">Reference proteome</keyword>
<keyword evidence="1" id="KW-0808">Transferase</keyword>
<keyword evidence="9" id="KW-0723">Serine/threonine-protein kinase</keyword>